<dbReference type="Pfam" id="PF04715">
    <property type="entry name" value="Anth_synt_I_N"/>
    <property type="match status" value="1"/>
</dbReference>
<proteinExistence type="inferred from homology"/>
<comment type="similarity">
    <text evidence="2">Belongs to the anthranilate synthase component I family.</text>
</comment>
<sequence>MEEKSLKEVLHINDLITCIAAEEEVFMVYEDLVNRKRSIIAWGFRNIVSGSDVETLERIRNLLRRFSNRGEWVGLSKMLFGYASYDAVRLWEKVKDLRPYPEPWPYFEFFEPENVVIYDYTNNKVILEVIDNKKLMCRSRVTEPLHTKFYDAMLNGKEFEDAVNRILEYIRNGYAFQVVLSRFERYVVSGDLINLYIVLRDISPSPYTYFAKFWNRSIIGSSPELLFSINGAVVETYPIAGTRPRGRSLEEDRRLEEELMLSEKDRAEHLMLVDLARNDLGKLSFPGTVKVEKLMYIEKYSHVQHIVSKIVGILRKRLDFVDVLKAMLPAGTVSGAPKPFAMNLIEELEYYKRGPYAGAIGYIDSENKSEMAITIRTAFIYNEILRLQAGAGIVYDSKSSLELEETEHKLASLKEALKNAAKPLR</sequence>
<dbReference type="InterPro" id="IPR015890">
    <property type="entry name" value="Chorismate_C"/>
</dbReference>
<dbReference type="InterPro" id="IPR005801">
    <property type="entry name" value="ADC_synthase"/>
</dbReference>
<comment type="caution">
    <text evidence="8">The sequence shown here is derived from an EMBL/GenBank/DDBJ whole genome shotgun (WGS) entry which is preliminary data.</text>
</comment>
<evidence type="ECO:0000256" key="5">
    <source>
        <dbReference type="ARBA" id="ARBA00047683"/>
    </source>
</evidence>
<comment type="catalytic activity">
    <reaction evidence="5">
        <text>chorismate + L-glutamine = anthranilate + pyruvate + L-glutamate + H(+)</text>
        <dbReference type="Rhea" id="RHEA:21732"/>
        <dbReference type="ChEBI" id="CHEBI:15361"/>
        <dbReference type="ChEBI" id="CHEBI:15378"/>
        <dbReference type="ChEBI" id="CHEBI:16567"/>
        <dbReference type="ChEBI" id="CHEBI:29748"/>
        <dbReference type="ChEBI" id="CHEBI:29985"/>
        <dbReference type="ChEBI" id="CHEBI:58359"/>
        <dbReference type="EC" id="4.1.3.27"/>
    </reaction>
</comment>
<evidence type="ECO:0000256" key="2">
    <source>
        <dbReference type="ARBA" id="ARBA00009562"/>
    </source>
</evidence>
<dbReference type="InterPro" id="IPR019999">
    <property type="entry name" value="Anth_synth_I-like"/>
</dbReference>
<evidence type="ECO:0000259" key="7">
    <source>
        <dbReference type="Pfam" id="PF04715"/>
    </source>
</evidence>
<gene>
    <name evidence="8" type="ORF">ENO26_05950</name>
</gene>
<organism evidence="8">
    <name type="scientific">Ignisphaera aggregans</name>
    <dbReference type="NCBI Taxonomy" id="334771"/>
    <lineage>
        <taxon>Archaea</taxon>
        <taxon>Thermoproteota</taxon>
        <taxon>Thermoprotei</taxon>
        <taxon>Desulfurococcales</taxon>
        <taxon>Desulfurococcaceae</taxon>
        <taxon>Ignisphaera</taxon>
    </lineage>
</organism>
<keyword evidence="4" id="KW-0822">Tryptophan biosynthesis</keyword>
<dbReference type="UniPathway" id="UPA00035">
    <property type="reaction ID" value="UER00040"/>
</dbReference>
<evidence type="ECO:0000256" key="1">
    <source>
        <dbReference type="ARBA" id="ARBA00004873"/>
    </source>
</evidence>
<dbReference type="Gene3D" id="3.60.120.10">
    <property type="entry name" value="Anthranilate synthase"/>
    <property type="match status" value="1"/>
</dbReference>
<name>A0A7J2U4H9_9CREN</name>
<dbReference type="EC" id="4.1.3.27" evidence="3"/>
<feature type="domain" description="Anthranilate synthase component I N-terminal" evidence="7">
    <location>
        <begin position="54"/>
        <end position="127"/>
    </location>
</feature>
<dbReference type="EMBL" id="DSEU01000040">
    <property type="protein sequence ID" value="HEM67092.1"/>
    <property type="molecule type" value="Genomic_DNA"/>
</dbReference>
<evidence type="ECO:0000256" key="4">
    <source>
        <dbReference type="ARBA" id="ARBA00022822"/>
    </source>
</evidence>
<dbReference type="Pfam" id="PF00425">
    <property type="entry name" value="Chorismate_bind"/>
    <property type="match status" value="1"/>
</dbReference>
<dbReference type="SUPFAM" id="SSF56322">
    <property type="entry name" value="ADC synthase"/>
    <property type="match status" value="1"/>
</dbReference>
<comment type="pathway">
    <text evidence="1">Amino-acid biosynthesis; L-tryptophan biosynthesis; L-tryptophan from chorismate: step 1/5.</text>
</comment>
<dbReference type="PRINTS" id="PR00095">
    <property type="entry name" value="ANTSNTHASEI"/>
</dbReference>
<dbReference type="PANTHER" id="PTHR11236">
    <property type="entry name" value="AMINOBENZOATE/ANTHRANILATE SYNTHASE"/>
    <property type="match status" value="1"/>
</dbReference>
<reference evidence="8" key="1">
    <citation type="journal article" date="2020" name="mSystems">
        <title>Genome- and Community-Level Interaction Insights into Carbon Utilization and Element Cycling Functions of Hydrothermarchaeota in Hydrothermal Sediment.</title>
        <authorList>
            <person name="Zhou Z."/>
            <person name="Liu Y."/>
            <person name="Xu W."/>
            <person name="Pan J."/>
            <person name="Luo Z.H."/>
            <person name="Li M."/>
        </authorList>
    </citation>
    <scope>NUCLEOTIDE SEQUENCE [LARGE SCALE GENOMIC DNA]</scope>
    <source>
        <strain evidence="8">SpSt-125</strain>
    </source>
</reference>
<accession>A0A7J2U4H9</accession>
<dbReference type="PANTHER" id="PTHR11236:SF9">
    <property type="entry name" value="ANTHRANILATE SYNTHASE COMPONENT 1"/>
    <property type="match status" value="1"/>
</dbReference>
<keyword evidence="4" id="KW-0028">Amino-acid biosynthesis</keyword>
<evidence type="ECO:0000259" key="6">
    <source>
        <dbReference type="Pfam" id="PF00425"/>
    </source>
</evidence>
<keyword evidence="4" id="KW-0057">Aromatic amino acid biosynthesis</keyword>
<dbReference type="InterPro" id="IPR006805">
    <property type="entry name" value="Anth_synth_I_N"/>
</dbReference>
<dbReference type="AlphaFoldDB" id="A0A7J2U4H9"/>
<dbReference type="GO" id="GO:0000162">
    <property type="term" value="P:L-tryptophan biosynthetic process"/>
    <property type="evidence" value="ECO:0007669"/>
    <property type="project" value="UniProtKB-UniPathway"/>
</dbReference>
<dbReference type="GO" id="GO:0004049">
    <property type="term" value="F:anthranilate synthase activity"/>
    <property type="evidence" value="ECO:0007669"/>
    <property type="project" value="UniProtKB-EC"/>
</dbReference>
<evidence type="ECO:0000313" key="8">
    <source>
        <dbReference type="EMBL" id="HEM67092.1"/>
    </source>
</evidence>
<protein>
    <recommendedName>
        <fullName evidence="3">anthranilate synthase</fullName>
        <ecNumber evidence="3">4.1.3.27</ecNumber>
    </recommendedName>
</protein>
<evidence type="ECO:0000256" key="3">
    <source>
        <dbReference type="ARBA" id="ARBA00012266"/>
    </source>
</evidence>
<feature type="domain" description="Chorismate-utilising enzyme C-terminal" evidence="6">
    <location>
        <begin position="157"/>
        <end position="409"/>
    </location>
</feature>
<dbReference type="NCBIfam" id="NF010089">
    <property type="entry name" value="PRK13574.1"/>
    <property type="match status" value="1"/>
</dbReference>